<protein>
    <submittedName>
        <fullName evidence="13">Uncharacterized protein</fullName>
    </submittedName>
</protein>
<keyword evidence="4" id="KW-0963">Cytoplasm</keyword>
<dbReference type="PANTHER" id="PTHR12786:SF1">
    <property type="entry name" value="SPLICING REGULATOR SDE2"/>
    <property type="match status" value="1"/>
</dbReference>
<accession>A0A0L0VM74</accession>
<feature type="domain" description="Sde2 ubiquitin" evidence="11">
    <location>
        <begin position="6"/>
        <end position="82"/>
    </location>
</feature>
<evidence type="ECO:0000256" key="8">
    <source>
        <dbReference type="ARBA" id="ARBA00023306"/>
    </source>
</evidence>
<evidence type="ECO:0000256" key="2">
    <source>
        <dbReference type="ARBA" id="ARBA00004496"/>
    </source>
</evidence>
<keyword evidence="9" id="KW-0175">Coiled coil</keyword>
<evidence type="ECO:0000259" key="12">
    <source>
        <dbReference type="Pfam" id="PF22782"/>
    </source>
</evidence>
<evidence type="ECO:0000256" key="7">
    <source>
        <dbReference type="ARBA" id="ARBA00023242"/>
    </source>
</evidence>
<dbReference type="OrthoDB" id="547031at2759"/>
<dbReference type="AlphaFoldDB" id="A0A0L0VM74"/>
<dbReference type="Pfam" id="PF22782">
    <property type="entry name" value="SDE2"/>
    <property type="match status" value="1"/>
</dbReference>
<evidence type="ECO:0000259" key="11">
    <source>
        <dbReference type="Pfam" id="PF13019"/>
    </source>
</evidence>
<evidence type="ECO:0000256" key="9">
    <source>
        <dbReference type="SAM" id="Coils"/>
    </source>
</evidence>
<evidence type="ECO:0000256" key="6">
    <source>
        <dbReference type="ARBA" id="ARBA00023187"/>
    </source>
</evidence>
<dbReference type="GO" id="GO:0006397">
    <property type="term" value="P:mRNA processing"/>
    <property type="evidence" value="ECO:0007669"/>
    <property type="project" value="UniProtKB-KW"/>
</dbReference>
<dbReference type="InterPro" id="IPR024974">
    <property type="entry name" value="Sde2_N"/>
</dbReference>
<feature type="coiled-coil region" evidence="9">
    <location>
        <begin position="143"/>
        <end position="170"/>
    </location>
</feature>
<dbReference type="Pfam" id="PF13019">
    <property type="entry name" value="Sde2_N_Ubi_yeast"/>
    <property type="match status" value="1"/>
</dbReference>
<dbReference type="GO" id="GO:0008380">
    <property type="term" value="P:RNA splicing"/>
    <property type="evidence" value="ECO:0007669"/>
    <property type="project" value="UniProtKB-KW"/>
</dbReference>
<feature type="compositionally biased region" description="Basic and acidic residues" evidence="10">
    <location>
        <begin position="344"/>
        <end position="354"/>
    </location>
</feature>
<dbReference type="Proteomes" id="UP000054564">
    <property type="component" value="Unassembled WGS sequence"/>
</dbReference>
<dbReference type="InterPro" id="IPR053822">
    <property type="entry name" value="SDE2-like_dom"/>
</dbReference>
<dbReference type="EMBL" id="AJIL01000038">
    <property type="protein sequence ID" value="KNF00356.1"/>
    <property type="molecule type" value="Genomic_DNA"/>
</dbReference>
<feature type="domain" description="SDE2-like" evidence="12">
    <location>
        <begin position="84"/>
        <end position="197"/>
    </location>
</feature>
<keyword evidence="5" id="KW-0507">mRNA processing</keyword>
<feature type="region of interest" description="Disordered" evidence="10">
    <location>
        <begin position="245"/>
        <end position="354"/>
    </location>
</feature>
<dbReference type="InterPro" id="IPR051421">
    <property type="entry name" value="RNA_Proc_DNA_Dmg_Regulator"/>
</dbReference>
<reference evidence="14" key="1">
    <citation type="submission" date="2014-03" db="EMBL/GenBank/DDBJ databases">
        <title>The Genome Sequence of Puccinia striiformis f. sp. tritici PST-78.</title>
        <authorList>
            <consortium name="The Broad Institute Genome Sequencing Platform"/>
            <person name="Cuomo C."/>
            <person name="Hulbert S."/>
            <person name="Chen X."/>
            <person name="Walker B."/>
            <person name="Young S.K."/>
            <person name="Zeng Q."/>
            <person name="Gargeya S."/>
            <person name="Fitzgerald M."/>
            <person name="Haas B."/>
            <person name="Abouelleil A."/>
            <person name="Alvarado L."/>
            <person name="Arachchi H.M."/>
            <person name="Berlin A.M."/>
            <person name="Chapman S.B."/>
            <person name="Goldberg J."/>
            <person name="Griggs A."/>
            <person name="Gujja S."/>
            <person name="Hansen M."/>
            <person name="Howarth C."/>
            <person name="Imamovic A."/>
            <person name="Larimer J."/>
            <person name="McCowan C."/>
            <person name="Montmayeur A."/>
            <person name="Murphy C."/>
            <person name="Neiman D."/>
            <person name="Pearson M."/>
            <person name="Priest M."/>
            <person name="Roberts A."/>
            <person name="Saif S."/>
            <person name="Shea T."/>
            <person name="Sisk P."/>
            <person name="Sykes S."/>
            <person name="Wortman J."/>
            <person name="Nusbaum C."/>
            <person name="Birren B."/>
        </authorList>
    </citation>
    <scope>NUCLEOTIDE SEQUENCE [LARGE SCALE GENOMIC DNA]</scope>
    <source>
        <strain evidence="14">race PST-78</strain>
    </source>
</reference>
<gene>
    <name evidence="13" type="ORF">PSTG_06527</name>
</gene>
<proteinExistence type="inferred from homology"/>
<comment type="similarity">
    <text evidence="3">Belongs to the SDE2 family.</text>
</comment>
<keyword evidence="6" id="KW-0508">mRNA splicing</keyword>
<dbReference type="PANTHER" id="PTHR12786">
    <property type="entry name" value="SPLICING FACTOR SF3A-RELATED"/>
    <property type="match status" value="1"/>
</dbReference>
<evidence type="ECO:0000256" key="3">
    <source>
        <dbReference type="ARBA" id="ARBA00008726"/>
    </source>
</evidence>
<evidence type="ECO:0000256" key="10">
    <source>
        <dbReference type="SAM" id="MobiDB-lite"/>
    </source>
</evidence>
<comment type="subcellular location">
    <subcellularLocation>
        <location evidence="2">Cytoplasm</location>
    </subcellularLocation>
    <subcellularLocation>
        <location evidence="1">Nucleus</location>
    </subcellularLocation>
</comment>
<evidence type="ECO:0000256" key="5">
    <source>
        <dbReference type="ARBA" id="ARBA00022664"/>
    </source>
</evidence>
<evidence type="ECO:0000313" key="14">
    <source>
        <dbReference type="Proteomes" id="UP000054564"/>
    </source>
</evidence>
<keyword evidence="7" id="KW-0539">Nucleus</keyword>
<comment type="caution">
    <text evidence="13">The sequence shown here is derived from an EMBL/GenBank/DDBJ whole genome shotgun (WGS) entry which is preliminary data.</text>
</comment>
<organism evidence="13 14">
    <name type="scientific">Puccinia striiformis f. sp. tritici PST-78</name>
    <dbReference type="NCBI Taxonomy" id="1165861"/>
    <lineage>
        <taxon>Eukaryota</taxon>
        <taxon>Fungi</taxon>
        <taxon>Dikarya</taxon>
        <taxon>Basidiomycota</taxon>
        <taxon>Pucciniomycotina</taxon>
        <taxon>Pucciniomycetes</taxon>
        <taxon>Pucciniales</taxon>
        <taxon>Pucciniaceae</taxon>
        <taxon>Puccinia</taxon>
    </lineage>
</organism>
<evidence type="ECO:0000256" key="1">
    <source>
        <dbReference type="ARBA" id="ARBA00004123"/>
    </source>
</evidence>
<feature type="compositionally biased region" description="Basic and acidic residues" evidence="10">
    <location>
        <begin position="285"/>
        <end position="296"/>
    </location>
</feature>
<keyword evidence="8" id="KW-0131">Cell cycle</keyword>
<sequence>MSAPSISVLVSTFHPFPTLSFSLPATTPISKLPRILNPILGISDQSLSTSNGKSIDPHTKGCLSSLLAQNHGFLLFRLVPKILGGKGGFGSQLRAAGGRMSSQKTQNNDSCRDLSGRRLSTIKEAQKLAAAIAAEPERQLAKRKEAEERLEGLKKEIERLDHLVNGTDEQNLKKRRLNDNHLLTQSKEGIEKVRNATALAMLKKKNKQKKLADSSTRSSIPVIIEDKEDANPSTIPVKPSITVSDTAQAESHVTLPSEVQDSPAKVEGLSVKGAESSAKVGEPSAKVEESPAKVEELSATIDGSSATAEESAAKVEELAQSSVTAPVPEPEQSSTKPTKRNKRTVSDKKSSNQK</sequence>
<dbReference type="GO" id="GO:0005737">
    <property type="term" value="C:cytoplasm"/>
    <property type="evidence" value="ECO:0007669"/>
    <property type="project" value="UniProtKB-SubCell"/>
</dbReference>
<dbReference type="STRING" id="1165861.A0A0L0VM74"/>
<name>A0A0L0VM74_9BASI</name>
<dbReference type="GO" id="GO:0005634">
    <property type="term" value="C:nucleus"/>
    <property type="evidence" value="ECO:0007669"/>
    <property type="project" value="UniProtKB-SubCell"/>
</dbReference>
<keyword evidence="14" id="KW-1185">Reference proteome</keyword>
<evidence type="ECO:0000313" key="13">
    <source>
        <dbReference type="EMBL" id="KNF00356.1"/>
    </source>
</evidence>
<evidence type="ECO:0000256" key="4">
    <source>
        <dbReference type="ARBA" id="ARBA00022490"/>
    </source>
</evidence>